<proteinExistence type="predicted"/>
<evidence type="ECO:0000313" key="5">
    <source>
        <dbReference type="Proteomes" id="UP000728032"/>
    </source>
</evidence>
<keyword evidence="3" id="KW-0675">Receptor</keyword>
<name>A0A7R9QMI7_9ACAR</name>
<evidence type="ECO:0000313" key="4">
    <source>
        <dbReference type="EMBL" id="CAD7651446.1"/>
    </source>
</evidence>
<keyword evidence="5" id="KW-1185">Reference proteome</keyword>
<dbReference type="AlphaFoldDB" id="A0A7R9QMI7"/>
<dbReference type="InterPro" id="IPR035500">
    <property type="entry name" value="NHR-like_dom_sf"/>
</dbReference>
<accession>A0A7R9QMI7</accession>
<keyword evidence="1" id="KW-0805">Transcription regulation</keyword>
<organism evidence="4">
    <name type="scientific">Oppiella nova</name>
    <dbReference type="NCBI Taxonomy" id="334625"/>
    <lineage>
        <taxon>Eukaryota</taxon>
        <taxon>Metazoa</taxon>
        <taxon>Ecdysozoa</taxon>
        <taxon>Arthropoda</taxon>
        <taxon>Chelicerata</taxon>
        <taxon>Arachnida</taxon>
        <taxon>Acari</taxon>
        <taxon>Acariformes</taxon>
        <taxon>Sarcoptiformes</taxon>
        <taxon>Oribatida</taxon>
        <taxon>Brachypylina</taxon>
        <taxon>Oppioidea</taxon>
        <taxon>Oppiidae</taxon>
        <taxon>Oppiella</taxon>
    </lineage>
</organism>
<evidence type="ECO:0000256" key="3">
    <source>
        <dbReference type="ARBA" id="ARBA00023170"/>
    </source>
</evidence>
<evidence type="ECO:0000256" key="2">
    <source>
        <dbReference type="ARBA" id="ARBA00023163"/>
    </source>
</evidence>
<dbReference type="Proteomes" id="UP000728032">
    <property type="component" value="Unassembled WGS sequence"/>
</dbReference>
<keyword evidence="2" id="KW-0804">Transcription</keyword>
<dbReference type="OrthoDB" id="6352325at2759"/>
<reference evidence="4" key="1">
    <citation type="submission" date="2020-11" db="EMBL/GenBank/DDBJ databases">
        <authorList>
            <person name="Tran Van P."/>
        </authorList>
    </citation>
    <scope>NUCLEOTIDE SEQUENCE</scope>
</reference>
<dbReference type="EMBL" id="OC919501">
    <property type="protein sequence ID" value="CAD7651446.1"/>
    <property type="molecule type" value="Genomic_DNA"/>
</dbReference>
<gene>
    <name evidence="4" type="ORF">ONB1V03_LOCUS8304</name>
</gene>
<dbReference type="Gene3D" id="1.10.565.10">
    <property type="entry name" value="Retinoid X Receptor"/>
    <property type="match status" value="1"/>
</dbReference>
<evidence type="ECO:0000256" key="1">
    <source>
        <dbReference type="ARBA" id="ARBA00023015"/>
    </source>
</evidence>
<protein>
    <submittedName>
        <fullName evidence="4">Uncharacterized protein</fullName>
    </submittedName>
</protein>
<sequence>MDESYLVNLDIFRGHSHGIEIYSCYEYHKMILQYMGHDWESDDIILDFLTAILLFNPNRPKLIHKQMVKYQQQ</sequence>
<feature type="non-terminal residue" evidence="4">
    <location>
        <position position="1"/>
    </location>
</feature>
<dbReference type="EMBL" id="CAJPVJ010004676">
    <property type="protein sequence ID" value="CAG2168820.1"/>
    <property type="molecule type" value="Genomic_DNA"/>
</dbReference>